<comment type="caution">
    <text evidence="2">The sequence shown here is derived from an EMBL/GenBank/DDBJ whole genome shotgun (WGS) entry which is preliminary data.</text>
</comment>
<evidence type="ECO:0000256" key="1">
    <source>
        <dbReference type="SAM" id="Phobius"/>
    </source>
</evidence>
<keyword evidence="1" id="KW-0812">Transmembrane</keyword>
<dbReference type="EMBL" id="DWXE01000010">
    <property type="protein sequence ID" value="HJB90484.1"/>
    <property type="molecule type" value="Genomic_DNA"/>
</dbReference>
<feature type="transmembrane region" description="Helical" evidence="1">
    <location>
        <begin position="12"/>
        <end position="35"/>
    </location>
</feature>
<dbReference type="Proteomes" id="UP000886883">
    <property type="component" value="Unassembled WGS sequence"/>
</dbReference>
<keyword evidence="1" id="KW-0472">Membrane</keyword>
<dbReference type="AlphaFoldDB" id="A0A9D2SC94"/>
<feature type="transmembrane region" description="Helical" evidence="1">
    <location>
        <begin position="111"/>
        <end position="131"/>
    </location>
</feature>
<dbReference type="InterPro" id="IPR025671">
    <property type="entry name" value="HXXEE"/>
</dbReference>
<evidence type="ECO:0000313" key="3">
    <source>
        <dbReference type="Proteomes" id="UP000886883"/>
    </source>
</evidence>
<gene>
    <name evidence="2" type="ORF">H9763_03335</name>
</gene>
<organism evidence="2 3">
    <name type="scientific">Candidatus Eisenbergiella merdigallinarum</name>
    <dbReference type="NCBI Taxonomy" id="2838552"/>
    <lineage>
        <taxon>Bacteria</taxon>
        <taxon>Bacillati</taxon>
        <taxon>Bacillota</taxon>
        <taxon>Clostridia</taxon>
        <taxon>Lachnospirales</taxon>
        <taxon>Lachnospiraceae</taxon>
        <taxon>Eisenbergiella</taxon>
    </lineage>
</organism>
<proteinExistence type="predicted"/>
<reference evidence="2" key="1">
    <citation type="journal article" date="2021" name="PeerJ">
        <title>Extensive microbial diversity within the chicken gut microbiome revealed by metagenomics and culture.</title>
        <authorList>
            <person name="Gilroy R."/>
            <person name="Ravi A."/>
            <person name="Getino M."/>
            <person name="Pursley I."/>
            <person name="Horton D.L."/>
            <person name="Alikhan N.F."/>
            <person name="Baker D."/>
            <person name="Gharbi K."/>
            <person name="Hall N."/>
            <person name="Watson M."/>
            <person name="Adriaenssens E.M."/>
            <person name="Foster-Nyarko E."/>
            <person name="Jarju S."/>
            <person name="Secka A."/>
            <person name="Antonio M."/>
            <person name="Oren A."/>
            <person name="Chaudhuri R.R."/>
            <person name="La Ragione R."/>
            <person name="Hildebrand F."/>
            <person name="Pallen M.J."/>
        </authorList>
    </citation>
    <scope>NUCLEOTIDE SEQUENCE</scope>
    <source>
        <strain evidence="2">USAMLcec3-2134</strain>
    </source>
</reference>
<dbReference type="Pfam" id="PF13787">
    <property type="entry name" value="HXXEE"/>
    <property type="match status" value="1"/>
</dbReference>
<keyword evidence="1" id="KW-1133">Transmembrane helix</keyword>
<sequence>MKKIMVKWCKRPWLVVTYAIGIAIAMVCIFQWGFWKPEKRLLAMLGILLPLHVFEENTYPDGFHYMMNLAQNSDRPDQGPMNRLTDMISNFGGELLFLALFLWGGNAATTILVAFFGVGETAVHLVLGILTQKKLKDRGMKSIYGPGLATACLTMLPLSIYAIHVLSGEALGASDIVAGVVFIAGVIALLIRIPMMVFGKFQPEYAFESSGYFRKFE</sequence>
<reference evidence="2" key="2">
    <citation type="submission" date="2021-04" db="EMBL/GenBank/DDBJ databases">
        <authorList>
            <person name="Gilroy R."/>
        </authorList>
    </citation>
    <scope>NUCLEOTIDE SEQUENCE</scope>
    <source>
        <strain evidence="2">USAMLcec3-2134</strain>
    </source>
</reference>
<protein>
    <submittedName>
        <fullName evidence="2">HXXEE domain-containing protein</fullName>
    </submittedName>
</protein>
<evidence type="ECO:0000313" key="2">
    <source>
        <dbReference type="EMBL" id="HJB90484.1"/>
    </source>
</evidence>
<name>A0A9D2SC94_9FIRM</name>
<accession>A0A9D2SC94</accession>
<feature type="transmembrane region" description="Helical" evidence="1">
    <location>
        <begin position="143"/>
        <end position="164"/>
    </location>
</feature>
<feature type="transmembrane region" description="Helical" evidence="1">
    <location>
        <begin position="170"/>
        <end position="191"/>
    </location>
</feature>